<evidence type="ECO:0000313" key="5">
    <source>
        <dbReference type="Proteomes" id="UP001158045"/>
    </source>
</evidence>
<keyword evidence="2" id="KW-1133">Transmembrane helix</keyword>
<keyword evidence="5" id="KW-1185">Reference proteome</keyword>
<feature type="transmembrane region" description="Helical" evidence="2">
    <location>
        <begin position="12"/>
        <end position="33"/>
    </location>
</feature>
<keyword evidence="1" id="KW-0677">Repeat</keyword>
<feature type="domain" description="SLH" evidence="3">
    <location>
        <begin position="162"/>
        <end position="225"/>
    </location>
</feature>
<organism evidence="4 5">
    <name type="scientific">Fusibacter bizertensis</name>
    <dbReference type="NCBI Taxonomy" id="1488331"/>
    <lineage>
        <taxon>Bacteria</taxon>
        <taxon>Bacillati</taxon>
        <taxon>Bacillota</taxon>
        <taxon>Clostridia</taxon>
        <taxon>Eubacteriales</taxon>
        <taxon>Eubacteriales Family XII. Incertae Sedis</taxon>
        <taxon>Fusibacter</taxon>
    </lineage>
</organism>
<evidence type="ECO:0000256" key="2">
    <source>
        <dbReference type="SAM" id="Phobius"/>
    </source>
</evidence>
<dbReference type="PROSITE" id="PS51272">
    <property type="entry name" value="SLH"/>
    <property type="match status" value="1"/>
</dbReference>
<evidence type="ECO:0000256" key="1">
    <source>
        <dbReference type="ARBA" id="ARBA00022737"/>
    </source>
</evidence>
<comment type="caution">
    <text evidence="4">The sequence shown here is derived from an EMBL/GenBank/DDBJ whole genome shotgun (WGS) entry which is preliminary data.</text>
</comment>
<name>A0ABT6N8U1_9FIRM</name>
<dbReference type="EMBL" id="JARYZI010000001">
    <property type="protein sequence ID" value="MDH8676836.1"/>
    <property type="molecule type" value="Genomic_DNA"/>
</dbReference>
<dbReference type="RefSeq" id="WP_281092636.1">
    <property type="nucleotide sequence ID" value="NZ_JARYZI010000001.1"/>
</dbReference>
<dbReference type="Proteomes" id="UP001158045">
    <property type="component" value="Unassembled WGS sequence"/>
</dbReference>
<protein>
    <submittedName>
        <fullName evidence="4">S-layer homology domain-containing protein</fullName>
    </submittedName>
</protein>
<evidence type="ECO:0000313" key="4">
    <source>
        <dbReference type="EMBL" id="MDH8676836.1"/>
    </source>
</evidence>
<sequence>MKTRKKTTQIIIISFSLTVYFVMSFIVPTIVFANTAKDQPSEWAAGLVQKAIEDQLIPLGMQNDYTKTITREEYCILAIRLIEAKVGMTITEYLDEIGVKLAPEDTFTDCKTLEVLAARALEIVNGTSKTTFEPKLYLNREMAVAFLAQTAEACGQNVTFDTHSYEDVAEISDWAKEYTGYLYDLGVIKGKKGNQFDPKGNFQRQQAFITIYNMGRVIDQIDIEKMKVKFANHRDISIEELSRSLTYKPYETPYKAVLVGTRIVSEMTTPIRYEVYYKNGDIKIDNFYNDFLRSTYVFNQLSYRTYSLMYMGTHYGHVSEDNQLPLKFLTPDMFREIQSDPSIQDFQWYYDQIEDDRVLYLKTLTKDGILTERWYSLKYYLPVKFHQEWEIDNNIIEVNWELLEIDESIFLEDSIFEIPDIESSLENGLSVANMNFGD</sequence>
<keyword evidence="2" id="KW-0472">Membrane</keyword>
<keyword evidence="2" id="KW-0812">Transmembrane</keyword>
<proteinExistence type="predicted"/>
<dbReference type="InterPro" id="IPR001119">
    <property type="entry name" value="SLH_dom"/>
</dbReference>
<evidence type="ECO:0000259" key="3">
    <source>
        <dbReference type="PROSITE" id="PS51272"/>
    </source>
</evidence>
<gene>
    <name evidence="4" type="ORF">QE109_01690</name>
</gene>
<dbReference type="Pfam" id="PF00395">
    <property type="entry name" value="SLH"/>
    <property type="match status" value="1"/>
</dbReference>
<reference evidence="4 5" key="1">
    <citation type="submission" date="2023-04" db="EMBL/GenBank/DDBJ databases">
        <title>Fusibacter bizertensis strain WBS, isolated from littoral bottom sediments of the Arctic seas - biochemical and genomic analysis.</title>
        <authorList>
            <person name="Brioukhanov A.L."/>
        </authorList>
    </citation>
    <scope>NUCLEOTIDE SEQUENCE [LARGE SCALE GENOMIC DNA]</scope>
    <source>
        <strain evidence="4 5">WBS</strain>
    </source>
</reference>
<accession>A0ABT6N8U1</accession>